<dbReference type="InterPro" id="IPR007852">
    <property type="entry name" value="Cdc73/Parafibromin"/>
</dbReference>
<dbReference type="InterPro" id="IPR032041">
    <property type="entry name" value="Cdc73_N"/>
</dbReference>
<feature type="compositionally biased region" description="Pro residues" evidence="6">
    <location>
        <begin position="353"/>
        <end position="363"/>
    </location>
</feature>
<comment type="similarity">
    <text evidence="2">Belongs to the CDC73 family.</text>
</comment>
<dbReference type="GO" id="GO:0000993">
    <property type="term" value="F:RNA polymerase II complex binding"/>
    <property type="evidence" value="ECO:0007669"/>
    <property type="project" value="TreeGrafter"/>
</dbReference>
<evidence type="ECO:0000256" key="1">
    <source>
        <dbReference type="ARBA" id="ARBA00004123"/>
    </source>
</evidence>
<dbReference type="GO" id="GO:0032968">
    <property type="term" value="P:positive regulation of transcription elongation by RNA polymerase II"/>
    <property type="evidence" value="ECO:0007669"/>
    <property type="project" value="TreeGrafter"/>
</dbReference>
<evidence type="ECO:0000259" key="7">
    <source>
        <dbReference type="Pfam" id="PF05179"/>
    </source>
</evidence>
<dbReference type="PANTHER" id="PTHR12466:SF8">
    <property type="entry name" value="PARAFIBROMIN"/>
    <property type="match status" value="1"/>
</dbReference>
<protein>
    <submittedName>
        <fullName evidence="9">Uncharacterized protein</fullName>
    </submittedName>
</protein>
<dbReference type="FunFam" id="3.40.50.11990:FF:000002">
    <property type="entry name" value="protein CDC73 homolog"/>
    <property type="match status" value="1"/>
</dbReference>
<accession>A0A7R8WAW7</accession>
<dbReference type="Pfam" id="PF16050">
    <property type="entry name" value="CDC73_N"/>
    <property type="match status" value="1"/>
</dbReference>
<reference evidence="9" key="1">
    <citation type="submission" date="2020-11" db="EMBL/GenBank/DDBJ databases">
        <authorList>
            <person name="Tran Van P."/>
        </authorList>
    </citation>
    <scope>NUCLEOTIDE SEQUENCE</scope>
</reference>
<evidence type="ECO:0000313" key="9">
    <source>
        <dbReference type="EMBL" id="CAD7225756.1"/>
    </source>
</evidence>
<evidence type="ECO:0000256" key="5">
    <source>
        <dbReference type="ARBA" id="ARBA00023242"/>
    </source>
</evidence>
<dbReference type="GO" id="GO:0016593">
    <property type="term" value="C:Cdc73/Paf1 complex"/>
    <property type="evidence" value="ECO:0007669"/>
    <property type="project" value="InterPro"/>
</dbReference>
<feature type="compositionally biased region" description="Polar residues" evidence="6">
    <location>
        <begin position="371"/>
        <end position="380"/>
    </location>
</feature>
<keyword evidence="5" id="KW-0539">Nucleus</keyword>
<dbReference type="Pfam" id="PF05179">
    <property type="entry name" value="CDC73_C"/>
    <property type="match status" value="1"/>
</dbReference>
<keyword evidence="4" id="KW-0804">Transcription</keyword>
<dbReference type="AlphaFoldDB" id="A0A7R8WAW7"/>
<dbReference type="Gene3D" id="3.40.50.11990">
    <property type="entry name" value="RNA polymerase II accessory factor, Cdc73 C-terminal domain"/>
    <property type="match status" value="1"/>
</dbReference>
<dbReference type="InterPro" id="IPR038103">
    <property type="entry name" value="CDC73_C_sf"/>
</dbReference>
<name>A0A7R8WAW7_9CRUS</name>
<evidence type="ECO:0000256" key="3">
    <source>
        <dbReference type="ARBA" id="ARBA00023015"/>
    </source>
</evidence>
<evidence type="ECO:0000256" key="6">
    <source>
        <dbReference type="SAM" id="MobiDB-lite"/>
    </source>
</evidence>
<feature type="compositionally biased region" description="Basic and acidic residues" evidence="6">
    <location>
        <begin position="301"/>
        <end position="312"/>
    </location>
</feature>
<evidence type="ECO:0000256" key="2">
    <source>
        <dbReference type="ARBA" id="ARBA00010427"/>
    </source>
</evidence>
<dbReference type="OrthoDB" id="2186602at2759"/>
<feature type="domain" description="Paf1 complex subunit Cdc73 N-terminal" evidence="8">
    <location>
        <begin position="1"/>
        <end position="305"/>
    </location>
</feature>
<dbReference type="EMBL" id="OB660654">
    <property type="protein sequence ID" value="CAD7225756.1"/>
    <property type="molecule type" value="Genomic_DNA"/>
</dbReference>
<keyword evidence="3" id="KW-0805">Transcription regulation</keyword>
<feature type="domain" description="Cell division control protein 73 C-terminal" evidence="7">
    <location>
        <begin position="383"/>
        <end position="536"/>
    </location>
</feature>
<sequence>MADPLSLLRQYHSQKKLPVERDGDIIFGEFAWPKNVKTNYVIYGTGKEGSPKEYYTLECLLFLLKNEQLMHTAYVRRATAENIPVVHRPDRKDLLGYLSGESSSSSSIDKSAPLEMARQVKRPAEEPQRPGVIKKPRLENTSMEKVKDHLASRFSQSRGGDVMNKDIRSLSETMSREKIAAIRQKRIAMKRTTIKGGVEVPATVTTGTVPGADVPSILEFDVSRERQWRTRTAILQSNGKMFSKNILAIVQSVRARANDPRGSGGQGPPGMAKPSLPGGQLTKPTPSRPQHTPRPAGYSRYDQEKLARKEETGDFQIDTMRTYQGINLKNVAAETSTGKPNTVPPSSLVAHPPARPLPHPHNPPTRDVVPTSGSTGGSQKRASRTPIIIIPPVASSLITMYNARDILQDLKFVSTEQKRNEGMKRENELLLQRTKANGLTVPYRVIDNPSKLTNADWDRVVAVFAMGPTWQFKGWPWDGKPVEIFSKVRAFHIKYEETKLDENISKWAVTVINLPRMTRHWDRAKILKFWEILDNHMSKNKPHLRF</sequence>
<proteinExistence type="inferred from homology"/>
<dbReference type="InterPro" id="IPR031336">
    <property type="entry name" value="CDC73_C"/>
</dbReference>
<feature type="region of interest" description="Disordered" evidence="6">
    <location>
        <begin position="255"/>
        <end position="316"/>
    </location>
</feature>
<gene>
    <name evidence="9" type="ORF">CTOB1V02_LOCUS3688</name>
</gene>
<dbReference type="PANTHER" id="PTHR12466">
    <property type="entry name" value="CDC73 DOMAIN PROTEIN"/>
    <property type="match status" value="1"/>
</dbReference>
<evidence type="ECO:0000259" key="8">
    <source>
        <dbReference type="Pfam" id="PF16050"/>
    </source>
</evidence>
<comment type="subcellular location">
    <subcellularLocation>
        <location evidence="1">Nucleus</location>
    </subcellularLocation>
</comment>
<dbReference type="GO" id="GO:0006368">
    <property type="term" value="P:transcription elongation by RNA polymerase II"/>
    <property type="evidence" value="ECO:0007669"/>
    <property type="project" value="InterPro"/>
</dbReference>
<feature type="region of interest" description="Disordered" evidence="6">
    <location>
        <begin position="335"/>
        <end position="383"/>
    </location>
</feature>
<organism evidence="9">
    <name type="scientific">Cyprideis torosa</name>
    <dbReference type="NCBI Taxonomy" id="163714"/>
    <lineage>
        <taxon>Eukaryota</taxon>
        <taxon>Metazoa</taxon>
        <taxon>Ecdysozoa</taxon>
        <taxon>Arthropoda</taxon>
        <taxon>Crustacea</taxon>
        <taxon>Oligostraca</taxon>
        <taxon>Ostracoda</taxon>
        <taxon>Podocopa</taxon>
        <taxon>Podocopida</taxon>
        <taxon>Cytherocopina</taxon>
        <taxon>Cytheroidea</taxon>
        <taxon>Cytherideidae</taxon>
        <taxon>Cyprideis</taxon>
    </lineage>
</organism>
<evidence type="ECO:0000256" key="4">
    <source>
        <dbReference type="ARBA" id="ARBA00023163"/>
    </source>
</evidence>